<proteinExistence type="predicted"/>
<dbReference type="GO" id="GO:0016747">
    <property type="term" value="F:acyltransferase activity, transferring groups other than amino-acyl groups"/>
    <property type="evidence" value="ECO:0007669"/>
    <property type="project" value="InterPro"/>
</dbReference>
<sequence>MNDWSEDLTRFDLSDDISIQQADPNDWGIYYSIYYNMEYNGFFKDQGLTMNHWRRKFWIYKGAARIGGVVIAPNVIFGLFFIPPFNEESKVMKLLKQALLKWSDRTKDITAYEILPDQIDLFSRAGFWPGEFRCRWMQRPTEAFTMEWDDDLKISSPELCTEADQVSLTNSEEISKLSYLSYLGMIDGVRRKQTSRDWYTSWTNQFTQESNEKLLLASSLVYDSTTAQLIGCCLVSLQDDVPAIFNITVAPSHRGKGIATKMLRRALSVLREQDHPILRLYVMQGNIAESVYHNLGFAAGPLEVQRCYIPALTQ</sequence>
<dbReference type="RefSeq" id="WP_125664595.1">
    <property type="nucleotide sequence ID" value="NZ_AP019308.1"/>
</dbReference>
<dbReference type="InterPro" id="IPR016181">
    <property type="entry name" value="Acyl_CoA_acyltransferase"/>
</dbReference>
<dbReference type="Gene3D" id="3.40.630.30">
    <property type="match status" value="1"/>
</dbReference>
<dbReference type="CDD" id="cd04301">
    <property type="entry name" value="NAT_SF"/>
    <property type="match status" value="1"/>
</dbReference>
<dbReference type="Pfam" id="PF00583">
    <property type="entry name" value="Acetyltransf_1"/>
    <property type="match status" value="1"/>
</dbReference>
<evidence type="ECO:0000313" key="2">
    <source>
        <dbReference type="Proteomes" id="UP000275368"/>
    </source>
</evidence>
<gene>
    <name evidence="1" type="ORF">Back11_57570</name>
</gene>
<dbReference type="InterPro" id="IPR000182">
    <property type="entry name" value="GNAT_dom"/>
</dbReference>
<dbReference type="OrthoDB" id="2858212at2"/>
<dbReference type="AlphaFoldDB" id="A0A3G9J1H3"/>
<dbReference type="Proteomes" id="UP000275368">
    <property type="component" value="Chromosome"/>
</dbReference>
<dbReference type="KEGG" id="pbk:Back11_57570"/>
<organism evidence="1 2">
    <name type="scientific">Paenibacillus baekrokdamisoli</name>
    <dbReference type="NCBI Taxonomy" id="1712516"/>
    <lineage>
        <taxon>Bacteria</taxon>
        <taxon>Bacillati</taxon>
        <taxon>Bacillota</taxon>
        <taxon>Bacilli</taxon>
        <taxon>Bacillales</taxon>
        <taxon>Paenibacillaceae</taxon>
        <taxon>Paenibacillus</taxon>
    </lineage>
</organism>
<reference evidence="1 2" key="1">
    <citation type="submission" date="2018-11" db="EMBL/GenBank/DDBJ databases">
        <title>Complete genome sequence of Paenibacillus baekrokdamisoli strain KCTC 33723.</title>
        <authorList>
            <person name="Kang S.W."/>
            <person name="Lee K.C."/>
            <person name="Kim K.K."/>
            <person name="Kim J.S."/>
            <person name="Kim D.S."/>
            <person name="Ko S.H."/>
            <person name="Yang S.H."/>
            <person name="Lee J.S."/>
        </authorList>
    </citation>
    <scope>NUCLEOTIDE SEQUENCE [LARGE SCALE GENOMIC DNA]</scope>
    <source>
        <strain evidence="1 2">KCTC 33723</strain>
    </source>
</reference>
<name>A0A3G9J1H3_9BACL</name>
<dbReference type="EMBL" id="AP019308">
    <property type="protein sequence ID" value="BBH24412.1"/>
    <property type="molecule type" value="Genomic_DNA"/>
</dbReference>
<accession>A0A3G9J1H3</accession>
<evidence type="ECO:0000313" key="1">
    <source>
        <dbReference type="EMBL" id="BBH24412.1"/>
    </source>
</evidence>
<dbReference type="PROSITE" id="PS51186">
    <property type="entry name" value="GNAT"/>
    <property type="match status" value="1"/>
</dbReference>
<protein>
    <submittedName>
        <fullName evidence="1">Uncharacterized protein</fullName>
    </submittedName>
</protein>
<keyword evidence="2" id="KW-1185">Reference proteome</keyword>
<dbReference type="SUPFAM" id="SSF55729">
    <property type="entry name" value="Acyl-CoA N-acyltransferases (Nat)"/>
    <property type="match status" value="1"/>
</dbReference>